<organism evidence="9 10">
    <name type="scientific">Pontibacter oryzae</name>
    <dbReference type="NCBI Taxonomy" id="2304593"/>
    <lineage>
        <taxon>Bacteria</taxon>
        <taxon>Pseudomonadati</taxon>
        <taxon>Bacteroidota</taxon>
        <taxon>Cytophagia</taxon>
        <taxon>Cytophagales</taxon>
        <taxon>Hymenobacteraceae</taxon>
        <taxon>Pontibacter</taxon>
    </lineage>
</organism>
<gene>
    <name evidence="9" type="ORF">D1627_06140</name>
</gene>
<dbReference type="GO" id="GO:0016413">
    <property type="term" value="F:O-acetyltransferase activity"/>
    <property type="evidence" value="ECO:0007669"/>
    <property type="project" value="TreeGrafter"/>
</dbReference>
<evidence type="ECO:0000313" key="10">
    <source>
        <dbReference type="Proteomes" id="UP000266005"/>
    </source>
</evidence>
<feature type="transmembrane region" description="Helical" evidence="7">
    <location>
        <begin position="95"/>
        <end position="116"/>
    </location>
</feature>
<feature type="transmembrane region" description="Helical" evidence="7">
    <location>
        <begin position="187"/>
        <end position="207"/>
    </location>
</feature>
<keyword evidence="6 7" id="KW-0472">Membrane</keyword>
<feature type="transmembrane region" description="Helical" evidence="7">
    <location>
        <begin position="65"/>
        <end position="83"/>
    </location>
</feature>
<keyword evidence="5 7" id="KW-1133">Transmembrane helix</keyword>
<dbReference type="PANTHER" id="PTHR40074:SF2">
    <property type="entry name" value="O-ACETYLTRANSFERASE WECH"/>
    <property type="match status" value="1"/>
</dbReference>
<feature type="transmembrane region" description="Helical" evidence="7">
    <location>
        <begin position="250"/>
        <end position="269"/>
    </location>
</feature>
<feature type="transmembrane region" description="Helical" evidence="7">
    <location>
        <begin position="290"/>
        <end position="312"/>
    </location>
</feature>
<evidence type="ECO:0000256" key="3">
    <source>
        <dbReference type="ARBA" id="ARBA00022475"/>
    </source>
</evidence>
<keyword evidence="3" id="KW-1003">Cell membrane</keyword>
<feature type="transmembrane region" description="Helical" evidence="7">
    <location>
        <begin position="136"/>
        <end position="156"/>
    </location>
</feature>
<dbReference type="InterPro" id="IPR002656">
    <property type="entry name" value="Acyl_transf_3_dom"/>
</dbReference>
<evidence type="ECO:0000256" key="5">
    <source>
        <dbReference type="ARBA" id="ARBA00022989"/>
    </source>
</evidence>
<evidence type="ECO:0000256" key="6">
    <source>
        <dbReference type="ARBA" id="ARBA00023136"/>
    </source>
</evidence>
<dbReference type="AlphaFoldDB" id="A0A399SIB0"/>
<accession>A0A399SIB0</accession>
<dbReference type="OrthoDB" id="9810469at2"/>
<evidence type="ECO:0000256" key="1">
    <source>
        <dbReference type="ARBA" id="ARBA00004651"/>
    </source>
</evidence>
<dbReference type="EMBL" id="QWGE01000002">
    <property type="protein sequence ID" value="RIJ41607.1"/>
    <property type="molecule type" value="Genomic_DNA"/>
</dbReference>
<feature type="transmembrane region" description="Helical" evidence="7">
    <location>
        <begin position="26"/>
        <end position="45"/>
    </location>
</feature>
<evidence type="ECO:0000256" key="4">
    <source>
        <dbReference type="ARBA" id="ARBA00022692"/>
    </source>
</evidence>
<dbReference type="RefSeq" id="WP_119431355.1">
    <property type="nucleotide sequence ID" value="NZ_QWGE01000002.1"/>
</dbReference>
<comment type="caution">
    <text evidence="9">The sequence shown here is derived from an EMBL/GenBank/DDBJ whole genome shotgun (WGS) entry which is preliminary data.</text>
</comment>
<dbReference type="Pfam" id="PF01757">
    <property type="entry name" value="Acyl_transf_3"/>
    <property type="match status" value="1"/>
</dbReference>
<proteinExistence type="inferred from homology"/>
<name>A0A399SIB0_9BACT</name>
<dbReference type="GO" id="GO:0005886">
    <property type="term" value="C:plasma membrane"/>
    <property type="evidence" value="ECO:0007669"/>
    <property type="project" value="UniProtKB-SubCell"/>
</dbReference>
<dbReference type="Proteomes" id="UP000266005">
    <property type="component" value="Unassembled WGS sequence"/>
</dbReference>
<feature type="transmembrane region" description="Helical" evidence="7">
    <location>
        <begin position="318"/>
        <end position="341"/>
    </location>
</feature>
<feature type="domain" description="Acyltransferase 3" evidence="8">
    <location>
        <begin position="22"/>
        <end position="337"/>
    </location>
</feature>
<protein>
    <recommendedName>
        <fullName evidence="8">Acyltransferase 3 domain-containing protein</fullName>
    </recommendedName>
</protein>
<evidence type="ECO:0000256" key="7">
    <source>
        <dbReference type="SAM" id="Phobius"/>
    </source>
</evidence>
<evidence type="ECO:0000313" key="9">
    <source>
        <dbReference type="EMBL" id="RIJ41607.1"/>
    </source>
</evidence>
<feature type="transmembrane region" description="Helical" evidence="7">
    <location>
        <begin position="163"/>
        <end position="181"/>
    </location>
</feature>
<dbReference type="PANTHER" id="PTHR40074">
    <property type="entry name" value="O-ACETYLTRANSFERASE WECH"/>
    <property type="match status" value="1"/>
</dbReference>
<reference evidence="10" key="1">
    <citation type="submission" date="2018-08" db="EMBL/GenBank/DDBJ databases">
        <title>Mucilaginibacter sp. MYSH2.</title>
        <authorList>
            <person name="Seo T."/>
        </authorList>
    </citation>
    <scope>NUCLEOTIDE SEQUENCE [LARGE SCALE GENOMIC DNA]</scope>
    <source>
        <strain evidence="10">KIRAN</strain>
    </source>
</reference>
<evidence type="ECO:0000256" key="2">
    <source>
        <dbReference type="ARBA" id="ARBA00007400"/>
    </source>
</evidence>
<evidence type="ECO:0000259" key="8">
    <source>
        <dbReference type="Pfam" id="PF01757"/>
    </source>
</evidence>
<keyword evidence="4 7" id="KW-0812">Transmembrane</keyword>
<feature type="transmembrane region" description="Helical" evidence="7">
    <location>
        <begin position="219"/>
        <end position="238"/>
    </location>
</feature>
<sequence>MITTDKAVFEPAPGNAVAEDVASYNLIRLFATLSVIVVHVATPTVGQYDPSTELNWWVGNFYQSVFRSGIPLFLMLTGALLLPRAEGFVFIKNRVIRVLLPFCFWVFVYLLAKNYIRDLSLEDYFIALYEGNSYHFWYVYLILSIYFLMPLLRLVLQWLKPTLVQVLAFTCIISLSLKLLPDDNTNIRYLLNYAIYLAYIVFGYYAAKFEDVQWLNNCQIGMLLIFLGFGITFFGSYYVSASSGHHSDLLYQSSMVHIFLKGLGVWIILKRMVKYIPDRWLKHLKAMSKLSFGVFLIHPLVIDHILIVRLGISHNLLHPAFGIFLTSTMCFVFSFVIIYLLSKLPLGKYTY</sequence>
<comment type="subcellular location">
    <subcellularLocation>
        <location evidence="1">Cell membrane</location>
        <topology evidence="1">Multi-pass membrane protein</topology>
    </subcellularLocation>
</comment>
<keyword evidence="10" id="KW-1185">Reference proteome</keyword>
<dbReference type="GO" id="GO:0009246">
    <property type="term" value="P:enterobacterial common antigen biosynthetic process"/>
    <property type="evidence" value="ECO:0007669"/>
    <property type="project" value="TreeGrafter"/>
</dbReference>
<comment type="similarity">
    <text evidence="2">Belongs to the acyltransferase 3 family.</text>
</comment>